<protein>
    <submittedName>
        <fullName evidence="1">Uncharacterized protein</fullName>
    </submittedName>
</protein>
<organism evidence="1">
    <name type="scientific">Arion vulgaris</name>
    <dbReference type="NCBI Taxonomy" id="1028688"/>
    <lineage>
        <taxon>Eukaryota</taxon>
        <taxon>Metazoa</taxon>
        <taxon>Spiralia</taxon>
        <taxon>Lophotrochozoa</taxon>
        <taxon>Mollusca</taxon>
        <taxon>Gastropoda</taxon>
        <taxon>Heterobranchia</taxon>
        <taxon>Euthyneura</taxon>
        <taxon>Panpulmonata</taxon>
        <taxon>Eupulmonata</taxon>
        <taxon>Stylommatophora</taxon>
        <taxon>Helicina</taxon>
        <taxon>Arionoidea</taxon>
        <taxon>Arionidae</taxon>
        <taxon>Arion</taxon>
    </lineage>
</organism>
<dbReference type="AlphaFoldDB" id="A0A0B7AG32"/>
<sequence>CTFQSDTSDFRIAFLGTQLTSPSLIYTNVARLLGRHLFPGPPHGGEIESWSALFWR</sequence>
<proteinExistence type="predicted"/>
<reference evidence="1" key="1">
    <citation type="submission" date="2014-12" db="EMBL/GenBank/DDBJ databases">
        <title>Insight into the proteome of Arion vulgaris.</title>
        <authorList>
            <person name="Aradska J."/>
            <person name="Bulat T."/>
            <person name="Smidak R."/>
            <person name="Sarate P."/>
            <person name="Gangsoo J."/>
            <person name="Sialana F."/>
            <person name="Bilban M."/>
            <person name="Lubec G."/>
        </authorList>
    </citation>
    <scope>NUCLEOTIDE SEQUENCE</scope>
    <source>
        <tissue evidence="1">Skin</tissue>
    </source>
</reference>
<evidence type="ECO:0000313" key="1">
    <source>
        <dbReference type="EMBL" id="CEK79753.1"/>
    </source>
</evidence>
<accession>A0A0B7AG32</accession>
<name>A0A0B7AG32_9EUPU</name>
<dbReference type="EMBL" id="HACG01032888">
    <property type="protein sequence ID" value="CEK79753.1"/>
    <property type="molecule type" value="Transcribed_RNA"/>
</dbReference>
<gene>
    <name evidence="1" type="primary">ORF117251</name>
</gene>
<feature type="non-terminal residue" evidence="1">
    <location>
        <position position="1"/>
    </location>
</feature>